<proteinExistence type="predicted"/>
<dbReference type="Pfam" id="PF07282">
    <property type="entry name" value="Cas12f1-like_TNB"/>
    <property type="match status" value="1"/>
</dbReference>
<dbReference type="PANTHER" id="PTHR36172">
    <property type="match status" value="1"/>
</dbReference>
<sequence>MFTARYNDLRATSYKRQREKKVNKDRKTTKKRKFKDTQHSVVSQQGTASNLEEMDGHIQMDLQSEFEDLQRWVLETPSSIRDNAFLEFKKNLKTELKKETKIYYDHEKGQFSFLKEIKKSEVIDMKNKNEIIISRDKLNMYYLHIPIPLSMRNKKEGRIISLDPGVRSFVIGYDHGGNVVEFCKNDFSRLSRLCIHHDEYQSQSTEKIARYLCDNYQTIVLPIFETQEMVRRDKRKINENTNTPPRHVCGYVKNNLGENKKFKCDECGLIIDRDVNGARNILLKLLSQVTPDAVAYHP</sequence>
<evidence type="ECO:0000313" key="4">
    <source>
        <dbReference type="EMBL" id="CAG8498739.1"/>
    </source>
</evidence>
<gene>
    <name evidence="4" type="ORF">GMARGA_LOCUS2092</name>
</gene>
<feature type="region of interest" description="Disordered" evidence="2">
    <location>
        <begin position="16"/>
        <end position="47"/>
    </location>
</feature>
<dbReference type="Proteomes" id="UP000789901">
    <property type="component" value="Unassembled WGS sequence"/>
</dbReference>
<dbReference type="InterPro" id="IPR010095">
    <property type="entry name" value="Cas12f1-like_TNB"/>
</dbReference>
<accession>A0ABM8W180</accession>
<name>A0ABM8W180_GIGMA</name>
<reference evidence="4 5" key="1">
    <citation type="submission" date="2021-06" db="EMBL/GenBank/DDBJ databases">
        <authorList>
            <person name="Kallberg Y."/>
            <person name="Tangrot J."/>
            <person name="Rosling A."/>
        </authorList>
    </citation>
    <scope>NUCLEOTIDE SEQUENCE [LARGE SCALE GENOMIC DNA]</scope>
    <source>
        <strain evidence="4 5">120-4 pot B 10/14</strain>
    </source>
</reference>
<keyword evidence="5" id="KW-1185">Reference proteome</keyword>
<keyword evidence="1" id="KW-0238">DNA-binding</keyword>
<evidence type="ECO:0000313" key="5">
    <source>
        <dbReference type="Proteomes" id="UP000789901"/>
    </source>
</evidence>
<dbReference type="InterPro" id="IPR051491">
    <property type="entry name" value="Recombinase/Transposase-rel"/>
</dbReference>
<evidence type="ECO:0000256" key="1">
    <source>
        <dbReference type="ARBA" id="ARBA00023125"/>
    </source>
</evidence>
<protein>
    <submittedName>
        <fullName evidence="4">19524_t:CDS:1</fullName>
    </submittedName>
</protein>
<feature type="domain" description="Cas12f1-like TNB" evidence="3">
    <location>
        <begin position="247"/>
        <end position="281"/>
    </location>
</feature>
<evidence type="ECO:0000256" key="2">
    <source>
        <dbReference type="SAM" id="MobiDB-lite"/>
    </source>
</evidence>
<dbReference type="PANTHER" id="PTHR36172:SF1">
    <property type="entry name" value="RESOLVASE-RELATED"/>
    <property type="match status" value="1"/>
</dbReference>
<comment type="caution">
    <text evidence="4">The sequence shown here is derived from an EMBL/GenBank/DDBJ whole genome shotgun (WGS) entry which is preliminary data.</text>
</comment>
<dbReference type="EMBL" id="CAJVQB010000624">
    <property type="protein sequence ID" value="CAG8498739.1"/>
    <property type="molecule type" value="Genomic_DNA"/>
</dbReference>
<evidence type="ECO:0000259" key="3">
    <source>
        <dbReference type="Pfam" id="PF07282"/>
    </source>
</evidence>
<organism evidence="4 5">
    <name type="scientific">Gigaspora margarita</name>
    <dbReference type="NCBI Taxonomy" id="4874"/>
    <lineage>
        <taxon>Eukaryota</taxon>
        <taxon>Fungi</taxon>
        <taxon>Fungi incertae sedis</taxon>
        <taxon>Mucoromycota</taxon>
        <taxon>Glomeromycotina</taxon>
        <taxon>Glomeromycetes</taxon>
        <taxon>Diversisporales</taxon>
        <taxon>Gigasporaceae</taxon>
        <taxon>Gigaspora</taxon>
    </lineage>
</organism>